<keyword evidence="16" id="KW-1185">Reference proteome</keyword>
<comment type="subcellular location">
    <subcellularLocation>
        <location evidence="2">Endoplasmic reticulum membrane</location>
        <topology evidence="2">Single-pass type II membrane protein</topology>
    </subcellularLocation>
    <subcellularLocation>
        <location evidence="1">Golgi apparatus membrane</location>
        <topology evidence="1">Single-pass type II membrane protein</topology>
    </subcellularLocation>
</comment>
<evidence type="ECO:0000313" key="16">
    <source>
        <dbReference type="Proteomes" id="UP001236663"/>
    </source>
</evidence>
<dbReference type="RefSeq" id="WP_163384710.1">
    <property type="nucleotide sequence ID" value="NZ_JAUFQS010000003.1"/>
</dbReference>
<keyword evidence="12" id="KW-1015">Disulfide bond</keyword>
<reference evidence="16" key="1">
    <citation type="journal article" date="2019" name="Int. J. Syst. Evol. Microbiol.">
        <title>The Global Catalogue of Microorganisms (GCM) 10K type strain sequencing project: providing services to taxonomists for standard genome sequencing and annotation.</title>
        <authorList>
            <consortium name="The Broad Institute Genomics Platform"/>
            <consortium name="The Broad Institute Genome Sequencing Center for Infectious Disease"/>
            <person name="Wu L."/>
            <person name="Ma J."/>
        </authorList>
    </citation>
    <scope>NUCLEOTIDE SEQUENCE [LARGE SCALE GENOMIC DNA]</scope>
    <source>
        <strain evidence="16">CECT 7706</strain>
    </source>
</reference>
<evidence type="ECO:0000256" key="14">
    <source>
        <dbReference type="ARBA" id="ARBA00042865"/>
    </source>
</evidence>
<name>A0ABT8C2H4_9BACT</name>
<organism evidence="15 16">
    <name type="scientific">Cyclobacterium jeungdonense</name>
    <dbReference type="NCBI Taxonomy" id="708087"/>
    <lineage>
        <taxon>Bacteria</taxon>
        <taxon>Pseudomonadati</taxon>
        <taxon>Bacteroidota</taxon>
        <taxon>Cytophagia</taxon>
        <taxon>Cytophagales</taxon>
        <taxon>Cyclobacteriaceae</taxon>
        <taxon>Cyclobacterium</taxon>
    </lineage>
</organism>
<keyword evidence="7" id="KW-0256">Endoplasmic reticulum</keyword>
<dbReference type="Proteomes" id="UP001236663">
    <property type="component" value="Unassembled WGS sequence"/>
</dbReference>
<evidence type="ECO:0000256" key="3">
    <source>
        <dbReference type="ARBA" id="ARBA00022676"/>
    </source>
</evidence>
<evidence type="ECO:0000256" key="11">
    <source>
        <dbReference type="ARBA" id="ARBA00023136"/>
    </source>
</evidence>
<evidence type="ECO:0000256" key="2">
    <source>
        <dbReference type="ARBA" id="ARBA00004648"/>
    </source>
</evidence>
<evidence type="ECO:0000256" key="4">
    <source>
        <dbReference type="ARBA" id="ARBA00022679"/>
    </source>
</evidence>
<evidence type="ECO:0000256" key="10">
    <source>
        <dbReference type="ARBA" id="ARBA00023034"/>
    </source>
</evidence>
<evidence type="ECO:0000256" key="1">
    <source>
        <dbReference type="ARBA" id="ARBA00004323"/>
    </source>
</evidence>
<gene>
    <name evidence="15" type="ORF">QWZ15_01815</name>
</gene>
<evidence type="ECO:0000256" key="9">
    <source>
        <dbReference type="ARBA" id="ARBA00022989"/>
    </source>
</evidence>
<dbReference type="PANTHER" id="PTHR46025">
    <property type="entry name" value="XYLOSYLTRANSFERASE OXT"/>
    <property type="match status" value="1"/>
</dbReference>
<keyword evidence="13" id="KW-0325">Glycoprotein</keyword>
<evidence type="ECO:0000256" key="13">
    <source>
        <dbReference type="ARBA" id="ARBA00023180"/>
    </source>
</evidence>
<keyword evidence="3" id="KW-0328">Glycosyltransferase</keyword>
<dbReference type="EMBL" id="JAUFQS010000003">
    <property type="protein sequence ID" value="MDN3686552.1"/>
    <property type="molecule type" value="Genomic_DNA"/>
</dbReference>
<dbReference type="PANTHER" id="PTHR46025:SF3">
    <property type="entry name" value="XYLOSYLTRANSFERASE OXT"/>
    <property type="match status" value="1"/>
</dbReference>
<keyword evidence="6" id="KW-0479">Metal-binding</keyword>
<dbReference type="InterPro" id="IPR043538">
    <property type="entry name" value="XYLT"/>
</dbReference>
<keyword evidence="4" id="KW-0808">Transferase</keyword>
<evidence type="ECO:0000256" key="5">
    <source>
        <dbReference type="ARBA" id="ARBA00022692"/>
    </source>
</evidence>
<keyword evidence="9" id="KW-1133">Transmembrane helix</keyword>
<evidence type="ECO:0000256" key="8">
    <source>
        <dbReference type="ARBA" id="ARBA00022968"/>
    </source>
</evidence>
<evidence type="ECO:0000256" key="6">
    <source>
        <dbReference type="ARBA" id="ARBA00022723"/>
    </source>
</evidence>
<sequence>MKHAILFLAYKNIDHLVEYINCLDDDFLFYIHLDKKSKIKSASIEKLYRQKNVEIISREYSVNWGGLNLLKALLLLAKEALKNKEIGYLHSMSGQDFPIKSCKEIKNFFKEHKGKQFIEHFPLPSNRWAGGGMNRLDYYNFYDVFNKKTKLGTQLISASLKIQKFLGFKRKPFAAFPKLYGGSVWWSLSSCCVSYVINLLDKDPAIMERMKHTHCPEEILFQSVLMNSHFEPSIIGKTMTLVLWEYRNGNSPATLDKSDLQKVLKSNKLFARKFEYPVSKELVRLIKKEVA</sequence>
<accession>A0ABT8C2H4</accession>
<keyword evidence="11" id="KW-0472">Membrane</keyword>
<comment type="caution">
    <text evidence="15">The sequence shown here is derived from an EMBL/GenBank/DDBJ whole genome shotgun (WGS) entry which is preliminary data.</text>
</comment>
<proteinExistence type="predicted"/>
<keyword evidence="5" id="KW-0812">Transmembrane</keyword>
<evidence type="ECO:0000256" key="12">
    <source>
        <dbReference type="ARBA" id="ARBA00023157"/>
    </source>
</evidence>
<evidence type="ECO:0000313" key="15">
    <source>
        <dbReference type="EMBL" id="MDN3686552.1"/>
    </source>
</evidence>
<keyword evidence="10" id="KW-0333">Golgi apparatus</keyword>
<dbReference type="InterPro" id="IPR003406">
    <property type="entry name" value="Glyco_trans_14"/>
</dbReference>
<keyword evidence="8" id="KW-0735">Signal-anchor</keyword>
<dbReference type="Pfam" id="PF02485">
    <property type="entry name" value="Branch"/>
    <property type="match status" value="1"/>
</dbReference>
<evidence type="ECO:0000256" key="7">
    <source>
        <dbReference type="ARBA" id="ARBA00022824"/>
    </source>
</evidence>
<protein>
    <recommendedName>
        <fullName evidence="14">Peptide O-xylosyltransferase</fullName>
    </recommendedName>
</protein>